<evidence type="ECO:0000259" key="2">
    <source>
        <dbReference type="Pfam" id="PF14289"/>
    </source>
</evidence>
<evidence type="ECO:0000256" key="1">
    <source>
        <dbReference type="SAM" id="SignalP"/>
    </source>
</evidence>
<feature type="domain" description="DUF4369" evidence="2">
    <location>
        <begin position="27"/>
        <end position="125"/>
    </location>
</feature>
<dbReference type="InterPro" id="IPR011042">
    <property type="entry name" value="6-blade_b-propeller_TolB-like"/>
</dbReference>
<dbReference type="Pfam" id="PF14289">
    <property type="entry name" value="DUF4369"/>
    <property type="match status" value="1"/>
</dbReference>
<evidence type="ECO:0000313" key="3">
    <source>
        <dbReference type="EMBL" id="NOU58451.1"/>
    </source>
</evidence>
<name>A0ABX1WQT8_9BACT</name>
<dbReference type="SUPFAM" id="SSF101898">
    <property type="entry name" value="NHL repeat"/>
    <property type="match status" value="1"/>
</dbReference>
<keyword evidence="4" id="KW-1185">Reference proteome</keyword>
<dbReference type="RefSeq" id="WP_171593705.1">
    <property type="nucleotide sequence ID" value="NZ_RZNH01000001.1"/>
</dbReference>
<proteinExistence type="predicted"/>
<protein>
    <submittedName>
        <fullName evidence="3">DUF4369 domain-containing protein</fullName>
    </submittedName>
</protein>
<feature type="signal peptide" evidence="1">
    <location>
        <begin position="1"/>
        <end position="23"/>
    </location>
</feature>
<gene>
    <name evidence="3" type="ORF">ELS83_01380</name>
</gene>
<dbReference type="InterPro" id="IPR025380">
    <property type="entry name" value="DUF4369"/>
</dbReference>
<dbReference type="Gene3D" id="2.120.10.30">
    <property type="entry name" value="TolB, C-terminal domain"/>
    <property type="match status" value="1"/>
</dbReference>
<reference evidence="3 4" key="1">
    <citation type="submission" date="2018-12" db="EMBL/GenBank/DDBJ databases">
        <title>Marinifilum JC070 sp. nov., a marine bacterium isolated from Yongle Blue Hole in the South China Sea.</title>
        <authorList>
            <person name="Fu T."/>
        </authorList>
    </citation>
    <scope>NUCLEOTIDE SEQUENCE [LARGE SCALE GENOMIC DNA]</scope>
    <source>
        <strain evidence="3 4">JC070</strain>
    </source>
</reference>
<organism evidence="3 4">
    <name type="scientific">Marinifilum caeruleilacunae</name>
    <dbReference type="NCBI Taxonomy" id="2499076"/>
    <lineage>
        <taxon>Bacteria</taxon>
        <taxon>Pseudomonadati</taxon>
        <taxon>Bacteroidota</taxon>
        <taxon>Bacteroidia</taxon>
        <taxon>Marinilabiliales</taxon>
        <taxon>Marinifilaceae</taxon>
    </lineage>
</organism>
<sequence length="535" mass="60391">MKRALLMLIASMALFMASKPGQHQNQFVLHGKIKGIDKGEIILLTFIDKKGFQRDTSKIENGNFCFTGNFPNLLNGTLRLKVKRAGKEVILKKGIMLENVKMTFEGSLNDFENAKISGSVVHDDYERFKIGKKQVMLKYDRIKQALPKYNAKASDEDKKALQDKYTKVRKDRIAGISQYEKQFMQQNPKARFSAYLFQQETSSKSYEQMYEYVKDLHPDLKKQPYIASVLRKVEKMRSLEIGLDKIMDGVNPVNYQVDSKYKGKRVLDVIYLASFSNNQLCALKKDGNILIMDEEGKIIKRFKPAILGKPTAISVDAMDQIYVLSSEMKILKKKVRGRMVSKELPVGVNCQIYSKDGQQVNQFKLAGVHIASGSRVVDDHLIVSDCKLKKIQIHKRTNGELVKEIDDMRACCNILDFSVNQKKEIIVANLGAFRVQGFDYNGNSLMAFGKRGKEVVDFHGCCNPVSVASLSNGAIVTVEKDPTRIKIYSKQGAKQIEGIEELVKGCTFIPMIVDGNDNLYLASEEKGIVKCSIVR</sequence>
<evidence type="ECO:0000313" key="4">
    <source>
        <dbReference type="Proteomes" id="UP000732105"/>
    </source>
</evidence>
<comment type="caution">
    <text evidence="3">The sequence shown here is derived from an EMBL/GenBank/DDBJ whole genome shotgun (WGS) entry which is preliminary data.</text>
</comment>
<accession>A0ABX1WQT8</accession>
<keyword evidence="1" id="KW-0732">Signal</keyword>
<dbReference type="Proteomes" id="UP000732105">
    <property type="component" value="Unassembled WGS sequence"/>
</dbReference>
<feature type="chain" id="PRO_5046050354" evidence="1">
    <location>
        <begin position="24"/>
        <end position="535"/>
    </location>
</feature>
<dbReference type="EMBL" id="RZNH01000001">
    <property type="protein sequence ID" value="NOU58451.1"/>
    <property type="molecule type" value="Genomic_DNA"/>
</dbReference>